<reference evidence="1" key="2">
    <citation type="submission" date="2025-09" db="UniProtKB">
        <authorList>
            <consortium name="Ensembl"/>
        </authorList>
    </citation>
    <scope>IDENTIFICATION</scope>
</reference>
<sequence>LGKCCGLHTTRKLQSHHSHLGTVLKANPFRGVPCAKRIILENISVYQEWQEKKAFVFNDRCSNFIEVNVNNLGYLCASSRCSFH</sequence>
<dbReference type="Proteomes" id="UP000694421">
    <property type="component" value="Unplaced"/>
</dbReference>
<dbReference type="Ensembl" id="ENSSMRT00000009658.1">
    <property type="protein sequence ID" value="ENSSMRP00000008277.1"/>
    <property type="gene ID" value="ENSSMRG00000006627.1"/>
</dbReference>
<evidence type="ECO:0000313" key="1">
    <source>
        <dbReference type="Ensembl" id="ENSSMRP00000008277.1"/>
    </source>
</evidence>
<organism evidence="1 2">
    <name type="scientific">Salvator merianae</name>
    <name type="common">Argentine black and white tegu</name>
    <name type="synonym">Tupinambis merianae</name>
    <dbReference type="NCBI Taxonomy" id="96440"/>
    <lineage>
        <taxon>Eukaryota</taxon>
        <taxon>Metazoa</taxon>
        <taxon>Chordata</taxon>
        <taxon>Craniata</taxon>
        <taxon>Vertebrata</taxon>
        <taxon>Euteleostomi</taxon>
        <taxon>Lepidosauria</taxon>
        <taxon>Squamata</taxon>
        <taxon>Bifurcata</taxon>
        <taxon>Unidentata</taxon>
        <taxon>Episquamata</taxon>
        <taxon>Laterata</taxon>
        <taxon>Teiioidea</taxon>
        <taxon>Teiidae</taxon>
        <taxon>Salvator</taxon>
    </lineage>
</organism>
<protein>
    <submittedName>
        <fullName evidence="1">Uncharacterized protein</fullName>
    </submittedName>
</protein>
<evidence type="ECO:0000313" key="2">
    <source>
        <dbReference type="Proteomes" id="UP000694421"/>
    </source>
</evidence>
<proteinExistence type="predicted"/>
<dbReference type="AlphaFoldDB" id="A0A8D0BI47"/>
<keyword evidence="2" id="KW-1185">Reference proteome</keyword>
<name>A0A8D0BI47_SALMN</name>
<accession>A0A8D0BI47</accession>
<reference evidence="1" key="1">
    <citation type="submission" date="2025-08" db="UniProtKB">
        <authorList>
            <consortium name="Ensembl"/>
        </authorList>
    </citation>
    <scope>IDENTIFICATION</scope>
</reference>